<keyword evidence="11 16" id="KW-0239">DNA-directed DNA polymerase</keyword>
<feature type="domain" description="3'-5' exonuclease" evidence="17">
    <location>
        <begin position="315"/>
        <end position="493"/>
    </location>
</feature>
<dbReference type="PROSITE" id="PS00447">
    <property type="entry name" value="DNA_POLYMERASE_A"/>
    <property type="match status" value="1"/>
</dbReference>
<dbReference type="SUPFAM" id="SSF56672">
    <property type="entry name" value="DNA/RNA polymerases"/>
    <property type="match status" value="1"/>
</dbReference>
<dbReference type="GO" id="GO:0003887">
    <property type="term" value="F:DNA-directed DNA polymerase activity"/>
    <property type="evidence" value="ECO:0007669"/>
    <property type="project" value="UniProtKB-UniRule"/>
</dbReference>
<comment type="catalytic activity">
    <reaction evidence="14 16">
        <text>DNA(n) + a 2'-deoxyribonucleoside 5'-triphosphate = DNA(n+1) + diphosphate</text>
        <dbReference type="Rhea" id="RHEA:22508"/>
        <dbReference type="Rhea" id="RHEA-COMP:17339"/>
        <dbReference type="Rhea" id="RHEA-COMP:17340"/>
        <dbReference type="ChEBI" id="CHEBI:33019"/>
        <dbReference type="ChEBI" id="CHEBI:61560"/>
        <dbReference type="ChEBI" id="CHEBI:173112"/>
        <dbReference type="EC" id="2.7.7.7"/>
    </reaction>
</comment>
<dbReference type="InterPro" id="IPR008918">
    <property type="entry name" value="HhH2"/>
</dbReference>
<keyword evidence="9 16" id="KW-0378">Hydrolase</keyword>
<dbReference type="InterPro" id="IPR002562">
    <property type="entry name" value="3'-5'_exonuclease_dom"/>
</dbReference>
<dbReference type="Gene3D" id="1.20.1060.10">
    <property type="entry name" value="Taq DNA Polymerase, Chain T, domain 4"/>
    <property type="match status" value="1"/>
</dbReference>
<feature type="domain" description="DNA-directed DNA polymerase family A palm" evidence="19">
    <location>
        <begin position="662"/>
        <end position="868"/>
    </location>
</feature>
<dbReference type="InterPro" id="IPR043502">
    <property type="entry name" value="DNA/RNA_pol_sf"/>
</dbReference>
<dbReference type="CDD" id="cd06139">
    <property type="entry name" value="DNA_polA_I_Ecoli_like_exo"/>
    <property type="match status" value="1"/>
</dbReference>
<dbReference type="PANTHER" id="PTHR10133:SF27">
    <property type="entry name" value="DNA POLYMERASE NU"/>
    <property type="match status" value="1"/>
</dbReference>
<dbReference type="CDD" id="cd09859">
    <property type="entry name" value="PIN_53EXO"/>
    <property type="match status" value="1"/>
</dbReference>
<dbReference type="FunFam" id="1.10.150.20:FF:000002">
    <property type="entry name" value="DNA polymerase I"/>
    <property type="match status" value="1"/>
</dbReference>
<dbReference type="Gene3D" id="3.30.70.370">
    <property type="match status" value="1"/>
</dbReference>
<keyword evidence="13 16" id="KW-0234">DNA repair</keyword>
<dbReference type="InterPro" id="IPR029060">
    <property type="entry name" value="PIN-like_dom_sf"/>
</dbReference>
<evidence type="ECO:0000256" key="4">
    <source>
        <dbReference type="ARBA" id="ARBA00022679"/>
    </source>
</evidence>
<dbReference type="SMART" id="SM00279">
    <property type="entry name" value="HhH2"/>
    <property type="match status" value="1"/>
</dbReference>
<evidence type="ECO:0000256" key="16">
    <source>
        <dbReference type="RuleBase" id="RU004460"/>
    </source>
</evidence>
<keyword evidence="12 16" id="KW-0238">DNA-binding</keyword>
<keyword evidence="8 16" id="KW-0227">DNA damage</keyword>
<dbReference type="InterPro" id="IPR012337">
    <property type="entry name" value="RNaseH-like_sf"/>
</dbReference>
<dbReference type="CDD" id="cd08637">
    <property type="entry name" value="DNA_pol_A_pol_I_C"/>
    <property type="match status" value="1"/>
</dbReference>
<keyword evidence="4 16" id="KW-0808">Transferase</keyword>
<dbReference type="Gene3D" id="3.30.420.10">
    <property type="entry name" value="Ribonuclease H-like superfamily/Ribonuclease H"/>
    <property type="match status" value="1"/>
</dbReference>
<evidence type="ECO:0000256" key="14">
    <source>
        <dbReference type="ARBA" id="ARBA00049244"/>
    </source>
</evidence>
<dbReference type="GO" id="GO:0006261">
    <property type="term" value="P:DNA-templated DNA replication"/>
    <property type="evidence" value="ECO:0007669"/>
    <property type="project" value="UniProtKB-UniRule"/>
</dbReference>
<reference evidence="20 21" key="1">
    <citation type="submission" date="2017-09" db="EMBL/GenBank/DDBJ databases">
        <title>Depth-based differentiation of microbial function through sediment-hosted aquifers and enrichment of novel symbionts in the deep terrestrial subsurface.</title>
        <authorList>
            <person name="Probst A.J."/>
            <person name="Ladd B."/>
            <person name="Jarett J.K."/>
            <person name="Geller-Mcgrath D.E."/>
            <person name="Sieber C.M."/>
            <person name="Emerson J.B."/>
            <person name="Anantharaman K."/>
            <person name="Thomas B.C."/>
            <person name="Malmstrom R."/>
            <person name="Stieglmeier M."/>
            <person name="Klingl A."/>
            <person name="Woyke T."/>
            <person name="Ryan C.M."/>
            <person name="Banfield J.F."/>
        </authorList>
    </citation>
    <scope>NUCLEOTIDE SEQUENCE [LARGE SCALE GENOMIC DNA]</scope>
    <source>
        <strain evidence="20">CG10_big_fil_rev_8_21_14_0_10_48_11</strain>
    </source>
</reference>
<dbReference type="PANTHER" id="PTHR10133">
    <property type="entry name" value="DNA POLYMERASE I"/>
    <property type="match status" value="1"/>
</dbReference>
<dbReference type="NCBIfam" id="NF004397">
    <property type="entry name" value="PRK05755.1"/>
    <property type="match status" value="1"/>
</dbReference>
<evidence type="ECO:0000256" key="15">
    <source>
        <dbReference type="NCBIfam" id="TIGR00593"/>
    </source>
</evidence>
<dbReference type="GO" id="GO:0006302">
    <property type="term" value="P:double-strand break repair"/>
    <property type="evidence" value="ECO:0007669"/>
    <property type="project" value="TreeGrafter"/>
</dbReference>
<evidence type="ECO:0000256" key="9">
    <source>
        <dbReference type="ARBA" id="ARBA00022801"/>
    </source>
</evidence>
<dbReference type="EC" id="2.7.7.7" evidence="2 15"/>
<accession>A0A2M8LFW0</accession>
<evidence type="ECO:0000313" key="20">
    <source>
        <dbReference type="EMBL" id="PJE76327.1"/>
    </source>
</evidence>
<evidence type="ECO:0000313" key="21">
    <source>
        <dbReference type="Proteomes" id="UP000231152"/>
    </source>
</evidence>
<evidence type="ECO:0000256" key="8">
    <source>
        <dbReference type="ARBA" id="ARBA00022763"/>
    </source>
</evidence>
<dbReference type="Pfam" id="PF01612">
    <property type="entry name" value="DNA_pol_A_exo1"/>
    <property type="match status" value="1"/>
</dbReference>
<dbReference type="Pfam" id="PF01367">
    <property type="entry name" value="5_3_exonuc"/>
    <property type="match status" value="1"/>
</dbReference>
<dbReference type="InterPro" id="IPR018320">
    <property type="entry name" value="DNA_polymerase_1"/>
</dbReference>
<dbReference type="SUPFAM" id="SSF88723">
    <property type="entry name" value="PIN domain-like"/>
    <property type="match status" value="1"/>
</dbReference>
<evidence type="ECO:0000256" key="11">
    <source>
        <dbReference type="ARBA" id="ARBA00022932"/>
    </source>
</evidence>
<dbReference type="SUPFAM" id="SSF53098">
    <property type="entry name" value="Ribonuclease H-like"/>
    <property type="match status" value="1"/>
</dbReference>
<keyword evidence="5 16" id="KW-0548">Nucleotidyltransferase</keyword>
<dbReference type="InterPro" id="IPR002421">
    <property type="entry name" value="5-3_exonuclease"/>
</dbReference>
<feature type="domain" description="5'-3' exonuclease" evidence="18">
    <location>
        <begin position="5"/>
        <end position="270"/>
    </location>
</feature>
<evidence type="ECO:0000256" key="7">
    <source>
        <dbReference type="ARBA" id="ARBA00022722"/>
    </source>
</evidence>
<dbReference type="SUPFAM" id="SSF47807">
    <property type="entry name" value="5' to 3' exonuclease, C-terminal subdomain"/>
    <property type="match status" value="1"/>
</dbReference>
<evidence type="ECO:0000259" key="17">
    <source>
        <dbReference type="SMART" id="SM00474"/>
    </source>
</evidence>
<dbReference type="InterPro" id="IPR020045">
    <property type="entry name" value="DNA_polI_H3TH"/>
</dbReference>
<evidence type="ECO:0000256" key="1">
    <source>
        <dbReference type="ARBA" id="ARBA00007705"/>
    </source>
</evidence>
<keyword evidence="6 16" id="KW-0235">DNA replication</keyword>
<dbReference type="InterPro" id="IPR002298">
    <property type="entry name" value="DNA_polymerase_A"/>
</dbReference>
<evidence type="ECO:0000259" key="19">
    <source>
        <dbReference type="SMART" id="SM00482"/>
    </source>
</evidence>
<name>A0A2M8LFW0_9BACT</name>
<dbReference type="InterPro" id="IPR036279">
    <property type="entry name" value="5-3_exonuclease_C_sf"/>
</dbReference>
<keyword evidence="10 16" id="KW-0269">Exonuclease</keyword>
<dbReference type="AlphaFoldDB" id="A0A2M8LFW0"/>
<comment type="caution">
    <text evidence="20">The sequence shown here is derived from an EMBL/GenBank/DDBJ whole genome shotgun (WGS) entry which is preliminary data.</text>
</comment>
<dbReference type="GO" id="GO:0008409">
    <property type="term" value="F:5'-3' exonuclease activity"/>
    <property type="evidence" value="ECO:0007669"/>
    <property type="project" value="UniProtKB-UniRule"/>
</dbReference>
<proteinExistence type="inferred from homology"/>
<dbReference type="InterPro" id="IPR036397">
    <property type="entry name" value="RNaseH_sf"/>
</dbReference>
<sequence>MARRGKLLVIDGNALLHRAWHALPNLQTKDGQLVNAVYGFLLVFLKVTKELKPTHLVIAFDRREATFRHEAYGAYKATREKQPDELYDQLPILKEVLAAFRVVTVEAAGYEADDLIGTIATLAHKEKLPTIILTGDLDTLQLVNDTTSVYTLRRGLTDGVIYDVAAVKERYGLTPDALVDFRGLKGDPSDNLPGVKGIGEKTAATLIRQYETLEKLYVAVEKSTTPKAPLTKRLRDLLLEHKEDAFMTRQLSTIECDAPWKGKLDELAVSEPDIDVVVQLFQRLEFGSLLAKLPTTAKTGQQTDEPDSANNNHSYHLVDNEAALKNFLSALQKQSSFAVDTETTGRNPFQSALVGISFSWQEGEAYYLPINKRPTYLEQVRPILEDTNIGKWGHNIKFDMEVLQEAGVTLRGVVGDTMVASYLLNPGSRAHDLNTVTFTEFGKRKISITELIGDPKGEQKSMDDVPLSAIAEYACEDADYTQRLGIKLSHSLQEHGLNKLFTTIEVPLLPVLAAMERNGIKLETGVLAELHSRVGKRLTLLEKKVTKLAGVTFNVASPKQLAEVLFNTLKLSTQGISKTKTGFSTAASELEKMKGTHPIIDAILEYRELAKLQSTYIEALPALVDKKTSRLHTSFNQTITATGRLSSSDPNLQNIPVRTELGAEVRNAFVAEKGMRLLSADYSQIELRIVASLANDSTMLAIFKRGEDIHQATAARINGVTLAEVTPAMRYAAKEVNFGVLYGMGPWGLAARTGLSNEEARSFIDRYFTTFAGIKRYLDEVIVEAKKSGYAETVFGRRRYLPELSSGVAQVRQAGERMAVNMPVQGTAADIIKLAMIRVYRELEAKAPAVKLVLQVHDELVLEVPENEIKSVARTVQEAMISVADLSAPIEVHLKAGVSWGKLTRLAL</sequence>
<organism evidence="20 21">
    <name type="scientific">Candidatus Uhrbacteria bacterium CG10_big_fil_rev_8_21_14_0_10_48_11</name>
    <dbReference type="NCBI Taxonomy" id="1975037"/>
    <lineage>
        <taxon>Bacteria</taxon>
        <taxon>Candidatus Uhriibacteriota</taxon>
    </lineage>
</organism>
<dbReference type="Gene3D" id="1.10.150.20">
    <property type="entry name" value="5' to 3' exonuclease, C-terminal subdomain"/>
    <property type="match status" value="2"/>
</dbReference>
<evidence type="ECO:0000256" key="3">
    <source>
        <dbReference type="ARBA" id="ARBA00020311"/>
    </source>
</evidence>
<evidence type="ECO:0000256" key="6">
    <source>
        <dbReference type="ARBA" id="ARBA00022705"/>
    </source>
</evidence>
<dbReference type="PRINTS" id="PR00868">
    <property type="entry name" value="DNAPOLI"/>
</dbReference>
<comment type="function">
    <text evidence="16">In addition to polymerase activity, this DNA polymerase exhibits 3'-5' and 5'-3' exonuclease activity.</text>
</comment>
<dbReference type="Proteomes" id="UP000231152">
    <property type="component" value="Unassembled WGS sequence"/>
</dbReference>
<dbReference type="SMART" id="SM00475">
    <property type="entry name" value="53EXOc"/>
    <property type="match status" value="1"/>
</dbReference>
<evidence type="ECO:0000256" key="2">
    <source>
        <dbReference type="ARBA" id="ARBA00012417"/>
    </source>
</evidence>
<evidence type="ECO:0000256" key="10">
    <source>
        <dbReference type="ARBA" id="ARBA00022839"/>
    </source>
</evidence>
<dbReference type="NCBIfam" id="TIGR00593">
    <property type="entry name" value="pola"/>
    <property type="match status" value="1"/>
</dbReference>
<dbReference type="FunFam" id="1.10.150.20:FF:000003">
    <property type="entry name" value="DNA polymerase I"/>
    <property type="match status" value="1"/>
</dbReference>
<evidence type="ECO:0000256" key="13">
    <source>
        <dbReference type="ARBA" id="ARBA00023204"/>
    </source>
</evidence>
<dbReference type="FunFam" id="1.20.1060.10:FF:000001">
    <property type="entry name" value="DNA polymerase I"/>
    <property type="match status" value="1"/>
</dbReference>
<dbReference type="SMART" id="SM00482">
    <property type="entry name" value="POLAc"/>
    <property type="match status" value="1"/>
</dbReference>
<keyword evidence="7" id="KW-0540">Nuclease</keyword>
<dbReference type="InterPro" id="IPR020046">
    <property type="entry name" value="5-3_exonucl_a-hlix_arch_N"/>
</dbReference>
<dbReference type="GO" id="GO:0008408">
    <property type="term" value="F:3'-5' exonuclease activity"/>
    <property type="evidence" value="ECO:0007669"/>
    <property type="project" value="UniProtKB-UniRule"/>
</dbReference>
<evidence type="ECO:0000259" key="18">
    <source>
        <dbReference type="SMART" id="SM00475"/>
    </source>
</evidence>
<dbReference type="GO" id="GO:0003677">
    <property type="term" value="F:DNA binding"/>
    <property type="evidence" value="ECO:0007669"/>
    <property type="project" value="UniProtKB-UniRule"/>
</dbReference>
<dbReference type="InterPro" id="IPR001098">
    <property type="entry name" value="DNA-dir_DNA_pol_A_palm_dom"/>
</dbReference>
<comment type="similarity">
    <text evidence="1 16">Belongs to the DNA polymerase type-A family.</text>
</comment>
<evidence type="ECO:0000256" key="12">
    <source>
        <dbReference type="ARBA" id="ARBA00023125"/>
    </source>
</evidence>
<dbReference type="SMART" id="SM00474">
    <property type="entry name" value="35EXOc"/>
    <property type="match status" value="1"/>
</dbReference>
<gene>
    <name evidence="16" type="primary">polA</name>
    <name evidence="20" type="ORF">COV04_00430</name>
</gene>
<protein>
    <recommendedName>
        <fullName evidence="3 15">DNA polymerase I</fullName>
        <ecNumber evidence="2 15">2.7.7.7</ecNumber>
    </recommendedName>
</protein>
<evidence type="ECO:0000256" key="5">
    <source>
        <dbReference type="ARBA" id="ARBA00022695"/>
    </source>
</evidence>
<dbReference type="InterPro" id="IPR019760">
    <property type="entry name" value="DNA-dir_DNA_pol_A_CS"/>
</dbReference>
<dbReference type="Gene3D" id="3.40.50.1010">
    <property type="entry name" value="5'-nuclease"/>
    <property type="match status" value="1"/>
</dbReference>
<dbReference type="EMBL" id="PFET01000001">
    <property type="protein sequence ID" value="PJE76327.1"/>
    <property type="molecule type" value="Genomic_DNA"/>
</dbReference>
<dbReference type="Pfam" id="PF02739">
    <property type="entry name" value="5_3_exonuc_N"/>
    <property type="match status" value="1"/>
</dbReference>
<dbReference type="Pfam" id="PF00476">
    <property type="entry name" value="DNA_pol_A"/>
    <property type="match status" value="1"/>
</dbReference>
<dbReference type="CDD" id="cd09898">
    <property type="entry name" value="H3TH_53EXO"/>
    <property type="match status" value="1"/>
</dbReference>